<dbReference type="InterPro" id="IPR015943">
    <property type="entry name" value="WD40/YVTN_repeat-like_dom_sf"/>
</dbReference>
<gene>
    <name evidence="1" type="ORF">SAMN05216289_10357</name>
</gene>
<proteinExistence type="predicted"/>
<dbReference type="STRING" id="578942.SAMN05216289_10357"/>
<organism evidence="1 2">
    <name type="scientific">Dokdonella immobilis</name>
    <dbReference type="NCBI Taxonomy" id="578942"/>
    <lineage>
        <taxon>Bacteria</taxon>
        <taxon>Pseudomonadati</taxon>
        <taxon>Pseudomonadota</taxon>
        <taxon>Gammaproteobacteria</taxon>
        <taxon>Lysobacterales</taxon>
        <taxon>Rhodanobacteraceae</taxon>
        <taxon>Dokdonella</taxon>
    </lineage>
</organism>
<sequence>MPAKASTAPGPGKPAAPRGLLRLALFPILLVAGSYCSADGDVPLVTEAARPPAVLEYEIVNTYPHDRGAFTQGLIFRDGFLYESTGLNGRSSLRKVVLESGEVVQRENVATEYFAEGLTDWKHSLIQITWQSKRGIVYDLKTFKPTSGFSYTGEGWGITHDSKRLIMSDGTSTLRLLDPKTFAQIGTLEVTYQGKPLANLNELEYVRGRIFANVWQSNSIVVIDPLNGRVIAQIDLPGLLSTADRGPGVDVLNGIAYDARHDRLFVTGKLWPKLFELRLKPTALLAP</sequence>
<dbReference type="AlphaFoldDB" id="A0A1I4VUX9"/>
<dbReference type="GO" id="GO:0016603">
    <property type="term" value="F:glutaminyl-peptide cyclotransferase activity"/>
    <property type="evidence" value="ECO:0007669"/>
    <property type="project" value="InterPro"/>
</dbReference>
<reference evidence="1 2" key="1">
    <citation type="submission" date="2016-10" db="EMBL/GenBank/DDBJ databases">
        <authorList>
            <person name="de Groot N.N."/>
        </authorList>
    </citation>
    <scope>NUCLEOTIDE SEQUENCE [LARGE SCALE GENOMIC DNA]</scope>
    <source>
        <strain evidence="1 2">CGMCC 1.7659</strain>
    </source>
</reference>
<protein>
    <submittedName>
        <fullName evidence="1">Glutaminyl-peptide cyclotransferase</fullName>
    </submittedName>
</protein>
<evidence type="ECO:0000313" key="2">
    <source>
        <dbReference type="Proteomes" id="UP000198575"/>
    </source>
</evidence>
<dbReference type="OrthoDB" id="9783700at2"/>
<dbReference type="PANTHER" id="PTHR31270">
    <property type="entry name" value="GLUTAMINYL-PEPTIDE CYCLOTRANSFERASE"/>
    <property type="match status" value="1"/>
</dbReference>
<accession>A0A1I4VUX9</accession>
<dbReference type="SUPFAM" id="SSF50969">
    <property type="entry name" value="YVTN repeat-like/Quinoprotein amine dehydrogenase"/>
    <property type="match status" value="1"/>
</dbReference>
<dbReference type="InterPro" id="IPR007788">
    <property type="entry name" value="QCT"/>
</dbReference>
<dbReference type="Gene3D" id="2.130.10.10">
    <property type="entry name" value="YVTN repeat-like/Quinoprotein amine dehydrogenase"/>
    <property type="match status" value="1"/>
</dbReference>
<dbReference type="EMBL" id="FOVF01000003">
    <property type="protein sequence ID" value="SFN04799.1"/>
    <property type="molecule type" value="Genomic_DNA"/>
</dbReference>
<dbReference type="Pfam" id="PF05096">
    <property type="entry name" value="Glu_cyclase_2"/>
    <property type="match status" value="1"/>
</dbReference>
<name>A0A1I4VUX9_9GAMM</name>
<dbReference type="Proteomes" id="UP000198575">
    <property type="component" value="Unassembled WGS sequence"/>
</dbReference>
<evidence type="ECO:0000313" key="1">
    <source>
        <dbReference type="EMBL" id="SFN04799.1"/>
    </source>
</evidence>
<dbReference type="InterPro" id="IPR011044">
    <property type="entry name" value="Quino_amine_DH_bsu"/>
</dbReference>
<dbReference type="PANTHER" id="PTHR31270:SF1">
    <property type="entry name" value="GLUTAMINYL-PEPTIDE CYCLOTRANSFERASE"/>
    <property type="match status" value="1"/>
</dbReference>
<keyword evidence="2" id="KW-1185">Reference proteome</keyword>
<dbReference type="RefSeq" id="WP_092404750.1">
    <property type="nucleotide sequence ID" value="NZ_FOVF01000003.1"/>
</dbReference>
<keyword evidence="1" id="KW-0808">Transferase</keyword>